<protein>
    <submittedName>
        <fullName evidence="3">CAP-Gly domain-containing linker protein 2-like</fullName>
    </submittedName>
</protein>
<gene>
    <name evidence="3" type="primary">LOC116546156</name>
</gene>
<dbReference type="InterPro" id="IPR036859">
    <property type="entry name" value="CAP-Gly_dom_sf"/>
</dbReference>
<dbReference type="Pfam" id="PF01302">
    <property type="entry name" value="CAP_GLY"/>
    <property type="match status" value="1"/>
</dbReference>
<dbReference type="Gene3D" id="2.30.30.190">
    <property type="entry name" value="CAP Gly-rich-like domain"/>
    <property type="match status" value="1"/>
</dbReference>
<feature type="domain" description="CAP-Gly" evidence="1">
    <location>
        <begin position="54"/>
        <end position="96"/>
    </location>
</feature>
<dbReference type="SUPFAM" id="SSF74924">
    <property type="entry name" value="Cap-Gly domain"/>
    <property type="match status" value="1"/>
</dbReference>
<dbReference type="GeneID" id="116546156"/>
<evidence type="ECO:0000259" key="1">
    <source>
        <dbReference type="PROSITE" id="PS50245"/>
    </source>
</evidence>
<dbReference type="PANTHER" id="PTHR46304:SF1">
    <property type="entry name" value="GENERAL TRANSCRIPTION FACTOR II-I REPEAT DOMAIN-CONTAINING PROTEIN 1"/>
    <property type="match status" value="1"/>
</dbReference>
<accession>A0A6J3HDV4</accession>
<evidence type="ECO:0000313" key="2">
    <source>
        <dbReference type="Proteomes" id="UP000504640"/>
    </source>
</evidence>
<dbReference type="PROSITE" id="PS50245">
    <property type="entry name" value="CAP_GLY_2"/>
    <property type="match status" value="1"/>
</dbReference>
<feature type="non-terminal residue" evidence="3">
    <location>
        <position position="1"/>
    </location>
</feature>
<dbReference type="RefSeq" id="XP_032128381.1">
    <property type="nucleotide sequence ID" value="XM_032272490.1"/>
</dbReference>
<name>A0A6J3HDV4_SAPAP</name>
<dbReference type="GO" id="GO:0005634">
    <property type="term" value="C:nucleus"/>
    <property type="evidence" value="ECO:0007669"/>
    <property type="project" value="TreeGrafter"/>
</dbReference>
<reference evidence="3" key="1">
    <citation type="submission" date="2025-08" db="UniProtKB">
        <authorList>
            <consortium name="RefSeq"/>
        </authorList>
    </citation>
    <scope>IDENTIFICATION</scope>
    <source>
        <tissue evidence="3">Blood</tissue>
    </source>
</reference>
<proteinExistence type="predicted"/>
<organism evidence="2 3">
    <name type="scientific">Sapajus apella</name>
    <name type="common">Brown-capped capuchin</name>
    <name type="synonym">Cebus apella</name>
    <dbReference type="NCBI Taxonomy" id="9515"/>
    <lineage>
        <taxon>Eukaryota</taxon>
        <taxon>Metazoa</taxon>
        <taxon>Chordata</taxon>
        <taxon>Craniata</taxon>
        <taxon>Vertebrata</taxon>
        <taxon>Euteleostomi</taxon>
        <taxon>Mammalia</taxon>
        <taxon>Eutheria</taxon>
        <taxon>Euarchontoglires</taxon>
        <taxon>Primates</taxon>
        <taxon>Haplorrhini</taxon>
        <taxon>Platyrrhini</taxon>
        <taxon>Cebidae</taxon>
        <taxon>Cebinae</taxon>
        <taxon>Sapajus</taxon>
    </lineage>
</organism>
<evidence type="ECO:0000313" key="3">
    <source>
        <dbReference type="RefSeq" id="XP_032128381.1"/>
    </source>
</evidence>
<dbReference type="AlphaFoldDB" id="A0A6J3HDV4"/>
<dbReference type="GO" id="GO:0003700">
    <property type="term" value="F:DNA-binding transcription factor activity"/>
    <property type="evidence" value="ECO:0007669"/>
    <property type="project" value="TreeGrafter"/>
</dbReference>
<dbReference type="InterPro" id="IPR000938">
    <property type="entry name" value="CAP-Gly_domain"/>
</dbReference>
<sequence>CTLYKQLSGSSSLVTAAVPEDPGPKPAEVGNDFLGDFVVGNQSGVKPDTVQYLGEMQLAPGQWASVVLVDPVGKNDGVVGSVRYFKCPALQGIFMWPFQLPWQPTADGSGSDDHSVESLTAQNLSLHLGMAMPLLSSYVILLWESILNSSVKMGNKWGSYLWDSGSVKWGDKDLCLGDCVLVTMALLGKCYDVLANSCGLNCWNSACSLKDEISSLMSALDSICSALSKLNAKVACVAMNDESAFMVGTEKGRMFLNAQKELQSDFLRLCHEYPRAPEGRADIPWEQMLERLSESSTLSSQGGGVWEMNWASSVV</sequence>
<keyword evidence="2" id="KW-1185">Reference proteome</keyword>
<dbReference type="Proteomes" id="UP000504640">
    <property type="component" value="Unplaced"/>
</dbReference>
<dbReference type="SMART" id="SM01052">
    <property type="entry name" value="CAP_GLY"/>
    <property type="match status" value="1"/>
</dbReference>
<dbReference type="PANTHER" id="PTHR46304">
    <property type="entry name" value="GENERAL TRANSCRIPTION FACTOR II-I REPEAT DOMAIN-CONTAINING PROTEIN 1"/>
    <property type="match status" value="1"/>
</dbReference>